<reference evidence="7" key="2">
    <citation type="submission" date="2020-09" db="EMBL/GenBank/DDBJ databases">
        <authorList>
            <person name="Sun Q."/>
            <person name="Sedlacek I."/>
        </authorList>
    </citation>
    <scope>NUCLEOTIDE SEQUENCE</scope>
    <source>
        <strain evidence="7">CCM 8711</strain>
    </source>
</reference>
<keyword evidence="5 6" id="KW-0472">Membrane</keyword>
<dbReference type="Pfam" id="PF01594">
    <property type="entry name" value="AI-2E_transport"/>
    <property type="match status" value="1"/>
</dbReference>
<evidence type="ECO:0000256" key="1">
    <source>
        <dbReference type="ARBA" id="ARBA00004141"/>
    </source>
</evidence>
<feature type="transmembrane region" description="Helical" evidence="6">
    <location>
        <begin position="306"/>
        <end position="335"/>
    </location>
</feature>
<dbReference type="GO" id="GO:0055085">
    <property type="term" value="P:transmembrane transport"/>
    <property type="evidence" value="ECO:0007669"/>
    <property type="project" value="TreeGrafter"/>
</dbReference>
<evidence type="ECO:0000256" key="5">
    <source>
        <dbReference type="ARBA" id="ARBA00023136"/>
    </source>
</evidence>
<feature type="transmembrane region" description="Helical" evidence="6">
    <location>
        <begin position="21"/>
        <end position="38"/>
    </location>
</feature>
<evidence type="ECO:0000256" key="4">
    <source>
        <dbReference type="ARBA" id="ARBA00022989"/>
    </source>
</evidence>
<proteinExistence type="inferred from homology"/>
<keyword evidence="3 6" id="KW-0812">Transmembrane</keyword>
<name>A0A917J6V0_9SPHI</name>
<comment type="caution">
    <text evidence="7">The sequence shown here is derived from an EMBL/GenBank/DDBJ whole genome shotgun (WGS) entry which is preliminary data.</text>
</comment>
<dbReference type="RefSeq" id="WP_188415274.1">
    <property type="nucleotide sequence ID" value="NZ_BMDO01000003.1"/>
</dbReference>
<keyword evidence="4 6" id="KW-1133">Transmembrane helix</keyword>
<feature type="transmembrane region" description="Helical" evidence="6">
    <location>
        <begin position="44"/>
        <end position="62"/>
    </location>
</feature>
<evidence type="ECO:0000313" key="7">
    <source>
        <dbReference type="EMBL" id="GGI50245.1"/>
    </source>
</evidence>
<feature type="transmembrane region" description="Helical" evidence="6">
    <location>
        <begin position="74"/>
        <end position="95"/>
    </location>
</feature>
<dbReference type="PANTHER" id="PTHR21716">
    <property type="entry name" value="TRANSMEMBRANE PROTEIN"/>
    <property type="match status" value="1"/>
</dbReference>
<gene>
    <name evidence="7" type="ORF">GCM10011425_14570</name>
</gene>
<feature type="transmembrane region" description="Helical" evidence="6">
    <location>
        <begin position="215"/>
        <end position="240"/>
    </location>
</feature>
<reference evidence="7" key="1">
    <citation type="journal article" date="2014" name="Int. J. Syst. Evol. Microbiol.">
        <title>Complete genome sequence of Corynebacterium casei LMG S-19264T (=DSM 44701T), isolated from a smear-ripened cheese.</title>
        <authorList>
            <consortium name="US DOE Joint Genome Institute (JGI-PGF)"/>
            <person name="Walter F."/>
            <person name="Albersmeier A."/>
            <person name="Kalinowski J."/>
            <person name="Ruckert C."/>
        </authorList>
    </citation>
    <scope>NUCLEOTIDE SEQUENCE</scope>
    <source>
        <strain evidence="7">CCM 8711</strain>
    </source>
</reference>
<dbReference type="AlphaFoldDB" id="A0A917J6V0"/>
<organism evidence="7 8">
    <name type="scientific">Mucilaginibacter galii</name>
    <dbReference type="NCBI Taxonomy" id="2005073"/>
    <lineage>
        <taxon>Bacteria</taxon>
        <taxon>Pseudomonadati</taxon>
        <taxon>Bacteroidota</taxon>
        <taxon>Sphingobacteriia</taxon>
        <taxon>Sphingobacteriales</taxon>
        <taxon>Sphingobacteriaceae</taxon>
        <taxon>Mucilaginibacter</taxon>
    </lineage>
</organism>
<feature type="transmembrane region" description="Helical" evidence="6">
    <location>
        <begin position="271"/>
        <end position="294"/>
    </location>
</feature>
<evidence type="ECO:0000313" key="8">
    <source>
        <dbReference type="Proteomes" id="UP000662074"/>
    </source>
</evidence>
<feature type="transmembrane region" description="Helical" evidence="6">
    <location>
        <begin position="246"/>
        <end position="264"/>
    </location>
</feature>
<keyword evidence="8" id="KW-1185">Reference proteome</keyword>
<dbReference type="Proteomes" id="UP000662074">
    <property type="component" value="Unassembled WGS sequence"/>
</dbReference>
<evidence type="ECO:0000256" key="6">
    <source>
        <dbReference type="SAM" id="Phobius"/>
    </source>
</evidence>
<evidence type="ECO:0000256" key="2">
    <source>
        <dbReference type="ARBA" id="ARBA00009773"/>
    </source>
</evidence>
<comment type="subcellular location">
    <subcellularLocation>
        <location evidence="1">Membrane</location>
        <topology evidence="1">Multi-pass membrane protein</topology>
    </subcellularLocation>
</comment>
<protein>
    <submittedName>
        <fullName evidence="7">AI-2E family transporter</fullName>
    </submittedName>
</protein>
<dbReference type="EMBL" id="BMDO01000003">
    <property type="protein sequence ID" value="GGI50245.1"/>
    <property type="molecule type" value="Genomic_DNA"/>
</dbReference>
<comment type="similarity">
    <text evidence="2">Belongs to the autoinducer-2 exporter (AI-2E) (TC 2.A.86) family.</text>
</comment>
<evidence type="ECO:0000256" key="3">
    <source>
        <dbReference type="ARBA" id="ARBA00022692"/>
    </source>
</evidence>
<accession>A0A917J6V0</accession>
<dbReference type="InterPro" id="IPR002549">
    <property type="entry name" value="AI-2E-like"/>
</dbReference>
<feature type="transmembrane region" description="Helical" evidence="6">
    <location>
        <begin position="149"/>
        <end position="172"/>
    </location>
</feature>
<dbReference type="PANTHER" id="PTHR21716:SF62">
    <property type="entry name" value="TRANSPORT PROTEIN YDBI-RELATED"/>
    <property type="match status" value="1"/>
</dbReference>
<sequence>MLYKDKSTQVTKNELTYIQKVWHTVAIVALLVVVILIARVAFNVLLMMLCGVLISVYFHGLGDLIERHTSLSRRWAMVISVGGSFALLGILLWFMGTTIQNQVSQLSNTLPSTINTARAKMAETPIGHKVLEYFSGDNSQRLMTTAQSFFSTSFGVLGNIYIIFLLGIFFTASPSLYKDGIIMLIPEDKKFIARYIMNRISLSLKGWLKGMMLSIVLITILLTIGLSIIGIPVALVLALIAGMLKIIPNFGSLAAMIPGVLLALTMGTNTAIIVTLLYIISQTIVSNIVTPLIQKKMINLPPALTIISQIIMGTLSGALGIIMAVPLLAIVFVLVDELYVKKINNTSLETKTREMPMAD</sequence>
<dbReference type="GO" id="GO:0016020">
    <property type="term" value="C:membrane"/>
    <property type="evidence" value="ECO:0007669"/>
    <property type="project" value="UniProtKB-SubCell"/>
</dbReference>